<dbReference type="Gene3D" id="2.60.40.10">
    <property type="entry name" value="Immunoglobulins"/>
    <property type="match status" value="2"/>
</dbReference>
<evidence type="ECO:0000313" key="5">
    <source>
        <dbReference type="Proteomes" id="UP000003688"/>
    </source>
</evidence>
<keyword evidence="5" id="KW-1185">Reference proteome</keyword>
<feature type="domain" description="Immunoglobulin" evidence="3">
    <location>
        <begin position="733"/>
        <end position="810"/>
    </location>
</feature>
<name>B9XF86_PEDPL</name>
<dbReference type="SUPFAM" id="SSF48726">
    <property type="entry name" value="Immunoglobulin"/>
    <property type="match status" value="2"/>
</dbReference>
<comment type="caution">
    <text evidence="4">The sequence shown here is derived from an EMBL/GenBank/DDBJ whole genome shotgun (WGS) entry which is preliminary data.</text>
</comment>
<evidence type="ECO:0000256" key="1">
    <source>
        <dbReference type="ARBA" id="ARBA00022737"/>
    </source>
</evidence>
<dbReference type="InterPro" id="IPR050964">
    <property type="entry name" value="Striated_Muscle_Regulatory"/>
</dbReference>
<dbReference type="SMART" id="SM00409">
    <property type="entry name" value="IG"/>
    <property type="match status" value="2"/>
</dbReference>
<sequence length="1290" mass="131846" precursor="true">MNKAQIIKRKIPVSLGCLATLFFVGAASAALTITTDNQNSASSFTPNWTVATDSLIAGASPSSSSGNLTLEAAGGSSKLTDGAIGPVGSGTGPFATCGNSGGAGATLVYTLPASAHGYNLTNVTVYSGWGDNGRDAQAYNVSYSTVANPTSFISLGYVNYNPSVGGGRPSANRVMLTDSLGAPIAANVAAIKFDFTAPTVENGYAGYAEITVQGTAAATVTALPIAISTSDQTPGAGNSPTFTIETDSLIAGQVPSTVGGGNFQQEFATGTPALTDGTFGTVDSAATYATGGASGGNSLIYTLTNSANGSDLTNIVVYSGWGNRNRDGQFYNVLYSTVSAPTTFIPLTSIFYNPPLADGTAPFAHRLAISTSTGAPLAQNVGALKFDFTPQAGSVDNGYSGYAEIIVEGINSAPPTAPPAPYLLTDAQPASAANMVGEQVIFTAAFSNSPAATFQWQKVVGAVTNDIPGATTTTLTLNNLQVADSGSYQLKAINATNNLGVSYSAARPLTVSSVPAPVNGVITKLAAQTGLGFGEFIPTWTVSTNNSLIAGQLPSSVGLGNFSMELDTRVVDSLTAGGNGSLSLMPGTTAPFTTTPNYVSCGINPAGQSITYTLPASATGYDLTNIMVFGGWADGGRNEQKYTVYYSTVAAPTSFNALATVDYNPADPANAQSATRVTLVPSGTAVAQNVAAVMFDFNMVGAPPKNNWEGYSQILLFGVPSAPKPILVQDVSPLNASDVVGSQLTMTATFNGATSYQWQKDGANIAGATLSTLTLNNLQLSSTATNGGYRLVASNVSGSSSSRACALTVIPVPAADANNVVLDVATQTSDAQAFGPTWTVASGSLIANAAPSDMGTGNFNDPDVNPASYYLAGGTPALTDGTYGSIDNSGAHPSFATCGPNAGQYVTYTFDTSVFTNGYTLTNITVGAGWNDGGRDQQAYTVYYATVANPLFVPLTSVNYNPANPGNTKSYSRVTLVSPTGLLASNVTAVLIDFTSPVGENAYSGYDEIAVYGVPSGAVPANAIATTTENQNTDTPTWTVETDSLIENQLPSSVGPGSFAGNFNNEPFTGGLPVLTDGTFGPFGLGNTNFATCGGGFGAGSSIIYGAATGWNLNKIVVYSGWGNFDRDGQFYDVSYSTLSAPGTFIPLVTVDYNPPNLGGPSVNRVAIARLDNSPLATQVAAVKFDFTRQNGSLDNGYSGYAEIVLQGVNLSAPTSPTVHSPYVANGNLILTGTGGTPNRPYTWLSTTNLSAPVVWTTNSTGVLSGTGSFSNAVPINAAQPASFFQLRMP</sequence>
<feature type="signal peptide" evidence="2">
    <location>
        <begin position="1"/>
        <end position="29"/>
    </location>
</feature>
<evidence type="ECO:0000259" key="3">
    <source>
        <dbReference type="SMART" id="SM00409"/>
    </source>
</evidence>
<accession>B9XF86</accession>
<dbReference type="Proteomes" id="UP000003688">
    <property type="component" value="Unassembled WGS sequence"/>
</dbReference>
<reference evidence="4 5" key="1">
    <citation type="journal article" date="2011" name="J. Bacteriol.">
        <title>Genome sequence of 'Pedosphaera parvula' Ellin514, an aerobic Verrucomicrobial isolate from pasture soil.</title>
        <authorList>
            <person name="Kant R."/>
            <person name="van Passel M.W."/>
            <person name="Sangwan P."/>
            <person name="Palva A."/>
            <person name="Lucas S."/>
            <person name="Copeland A."/>
            <person name="Lapidus A."/>
            <person name="Glavina Del Rio T."/>
            <person name="Dalin E."/>
            <person name="Tice H."/>
            <person name="Bruce D."/>
            <person name="Goodwin L."/>
            <person name="Pitluck S."/>
            <person name="Chertkov O."/>
            <person name="Larimer F.W."/>
            <person name="Land M.L."/>
            <person name="Hauser L."/>
            <person name="Brettin T.S."/>
            <person name="Detter J.C."/>
            <person name="Han S."/>
            <person name="de Vos W.M."/>
            <person name="Janssen P.H."/>
            <person name="Smidt H."/>
        </authorList>
    </citation>
    <scope>NUCLEOTIDE SEQUENCE [LARGE SCALE GENOMIC DNA]</scope>
    <source>
        <strain evidence="4 5">Ellin514</strain>
    </source>
</reference>
<evidence type="ECO:0000256" key="2">
    <source>
        <dbReference type="SAM" id="SignalP"/>
    </source>
</evidence>
<proteinExistence type="predicted"/>
<dbReference type="RefSeq" id="WP_007414476.1">
    <property type="nucleotide sequence ID" value="NZ_ABOX02000009.1"/>
</dbReference>
<dbReference type="EMBL" id="ABOX02000009">
    <property type="protein sequence ID" value="EEF61584.1"/>
    <property type="molecule type" value="Genomic_DNA"/>
</dbReference>
<evidence type="ECO:0000313" key="4">
    <source>
        <dbReference type="EMBL" id="EEF61584.1"/>
    </source>
</evidence>
<protein>
    <submittedName>
        <fullName evidence="4">Immunoglobulin subtype</fullName>
    </submittedName>
</protein>
<keyword evidence="1" id="KW-0677">Repeat</keyword>
<dbReference type="InterPro" id="IPR036179">
    <property type="entry name" value="Ig-like_dom_sf"/>
</dbReference>
<feature type="chain" id="PRO_5002894749" evidence="2">
    <location>
        <begin position="30"/>
        <end position="1290"/>
    </location>
</feature>
<dbReference type="PANTHER" id="PTHR13817">
    <property type="entry name" value="TITIN"/>
    <property type="match status" value="1"/>
</dbReference>
<keyword evidence="2" id="KW-0732">Signal</keyword>
<dbReference type="InterPro" id="IPR003599">
    <property type="entry name" value="Ig_sub"/>
</dbReference>
<organism evidence="4 5">
    <name type="scientific">Pedosphaera parvula (strain Ellin514)</name>
    <dbReference type="NCBI Taxonomy" id="320771"/>
    <lineage>
        <taxon>Bacteria</taxon>
        <taxon>Pseudomonadati</taxon>
        <taxon>Verrucomicrobiota</taxon>
        <taxon>Pedosphaerae</taxon>
        <taxon>Pedosphaerales</taxon>
        <taxon>Pedosphaeraceae</taxon>
        <taxon>Pedosphaera</taxon>
    </lineage>
</organism>
<gene>
    <name evidence="4" type="ORF">Cflav_PD4263</name>
</gene>
<feature type="domain" description="Immunoglobulin" evidence="3">
    <location>
        <begin position="429"/>
        <end position="512"/>
    </location>
</feature>
<dbReference type="PANTHER" id="PTHR13817:SF73">
    <property type="entry name" value="FIBRONECTIN TYPE-III DOMAIN-CONTAINING PROTEIN"/>
    <property type="match status" value="1"/>
</dbReference>
<dbReference type="OrthoDB" id="255262at2"/>
<dbReference type="InterPro" id="IPR013783">
    <property type="entry name" value="Ig-like_fold"/>
</dbReference>